<dbReference type="InterPro" id="IPR058922">
    <property type="entry name" value="WHD_DRP"/>
</dbReference>
<evidence type="ECO:0000256" key="5">
    <source>
        <dbReference type="ARBA" id="ARBA00022821"/>
    </source>
</evidence>
<name>A0ABC9BN92_9POAL</name>
<evidence type="ECO:0000259" key="9">
    <source>
        <dbReference type="Pfam" id="PF23559"/>
    </source>
</evidence>
<sequence length="1045" mass="117755">MELAVGASEATIKSLLTKLGTLLAEEYTLVRGIRGDIQFINDELASMQAFLSNLAHCKDGHNEQTEDWMKQIREVAYDIEDCVDDYTHSLDPDCHGDDLRSKFVRFLRDLDLRTWWPRRNIAVKIAELKVRAKDVGERRTRYGVPNPDPAKKKSSLGGYFAAEHQETTRRLVGINKPVGVTEMRTLQNWIISGRNELGVLSIFGFGGVGKTTAAMALYRDCGVQFKRRAMVTVSHGTDPVEVLKEILKQVKESYVPDVQGQIHGTASDSTKMNQASADPQSMTNFFQKYMGQIKLCAGSQLEGGRASASKEHEATKTELQGQLQENSMKSSRLSQIRLCPRSQLEDGRASKERGEIITELKGQLTNNRYLLVIDDVWSSSTWQQIWNCLPQNAKRSRVIVTTRFEAVAKTSLVEHKKFYKMQVLSSKDAKELFYSSLERRKEVQRNQVPSRVWEMCGGLPLPIVTMAGLVASKPLTEQNEWMEVCESLFPKPQVCHKPEEFMRIINYCYTALPSDLKTCSLYLCLFPKGRKIRRKRLIRRWIAEGFVSEKQGLSVEDVADTCFNQLIERKIIRPVEHSRDGKVKRCQVHDMVLEYLISKAGEENFATVVGGQWSMTTRSHKVRRLALHSTDSKRAKEADLMNLSHVRSLTVFGSLDHLHLKSFKAGIVQVLDLEGCGGFNENRFSVSDICKMTLLKYLSLRGTDVKKLPSNIGELKYLETLDVRETKVPELPPSVGQLERIRNILGGDKGTWAGNKGTKARDKGTRAALKVPREIKGTAKTLHVLSGIEIVEGSNSASELQLNHFTGLRKLAIYKLPKTDQVLVSKKKSDQMLKDLISSIQYLGGYYLQSLVIAVESSELLDMLDAMESPPIYLTALELSGRLVKLPKWLPDLSKLVKLTLSATALRTENLKLLSNLRELFSLTFSLCEAKYDPDIAAILEKNKVVYKGEIFVPAGGFPNLKLLRIFIPHLPSLNFSEGAMPTLERFELCFKRLEGLHGMDKLKKIHDVILTVDGQAEGTTTLIIEELKDEAAKQREYALIVKEQ</sequence>
<dbReference type="AlphaFoldDB" id="A0ABC9BN92"/>
<dbReference type="InterPro" id="IPR027417">
    <property type="entry name" value="P-loop_NTPase"/>
</dbReference>
<keyword evidence="2" id="KW-0433">Leucine-rich repeat</keyword>
<reference evidence="12" key="1">
    <citation type="submission" date="2024-06" db="EMBL/GenBank/DDBJ databases">
        <authorList>
            <person name="Ryan C."/>
        </authorList>
    </citation>
    <scope>NUCLEOTIDE SEQUENCE [LARGE SCALE GENOMIC DNA]</scope>
</reference>
<dbReference type="InterPro" id="IPR055414">
    <property type="entry name" value="LRR_R13L4/SHOC2-like"/>
</dbReference>
<dbReference type="PANTHER" id="PTHR23155">
    <property type="entry name" value="DISEASE RESISTANCE PROTEIN RP"/>
    <property type="match status" value="1"/>
</dbReference>
<feature type="domain" description="NB-ARC" evidence="7">
    <location>
        <begin position="345"/>
        <end position="435"/>
    </location>
</feature>
<dbReference type="SUPFAM" id="SSF52540">
    <property type="entry name" value="P-loop containing nucleoside triphosphate hydrolases"/>
    <property type="match status" value="2"/>
</dbReference>
<dbReference type="Pfam" id="PF23598">
    <property type="entry name" value="LRR_14"/>
    <property type="match status" value="1"/>
</dbReference>
<dbReference type="SUPFAM" id="SSF52058">
    <property type="entry name" value="L domain-like"/>
    <property type="match status" value="1"/>
</dbReference>
<proteinExistence type="inferred from homology"/>
<dbReference type="Gene3D" id="3.80.10.10">
    <property type="entry name" value="Ribonuclease Inhibitor"/>
    <property type="match status" value="1"/>
</dbReference>
<keyword evidence="5" id="KW-0611">Plant defense</keyword>
<dbReference type="Gene3D" id="1.20.5.4130">
    <property type="match status" value="1"/>
</dbReference>
<evidence type="ECO:0000313" key="11">
    <source>
        <dbReference type="EMBL" id="CAL5004046.1"/>
    </source>
</evidence>
<reference evidence="11 12" key="2">
    <citation type="submission" date="2024-10" db="EMBL/GenBank/DDBJ databases">
        <authorList>
            <person name="Ryan C."/>
        </authorList>
    </citation>
    <scope>NUCLEOTIDE SEQUENCE [LARGE SCALE GENOMIC DNA]</scope>
</reference>
<feature type="domain" description="Disease resistance protein winged helix" evidence="9">
    <location>
        <begin position="525"/>
        <end position="593"/>
    </location>
</feature>
<dbReference type="InterPro" id="IPR036388">
    <property type="entry name" value="WH-like_DNA-bd_sf"/>
</dbReference>
<dbReference type="FunFam" id="1.10.10.10:FF:000322">
    <property type="entry name" value="Probable disease resistance protein At1g63360"/>
    <property type="match status" value="1"/>
</dbReference>
<feature type="domain" description="Disease resistance N-terminal" evidence="8">
    <location>
        <begin position="12"/>
        <end position="91"/>
    </location>
</feature>
<dbReference type="EMBL" id="OZ075136">
    <property type="protein sequence ID" value="CAL5004046.1"/>
    <property type="molecule type" value="Genomic_DNA"/>
</dbReference>
<evidence type="ECO:0000259" key="8">
    <source>
        <dbReference type="Pfam" id="PF18052"/>
    </source>
</evidence>
<dbReference type="Pfam" id="PF00931">
    <property type="entry name" value="NB-ARC"/>
    <property type="match status" value="2"/>
</dbReference>
<dbReference type="PRINTS" id="PR00364">
    <property type="entry name" value="DISEASERSIST"/>
</dbReference>
<dbReference type="GO" id="GO:0009626">
    <property type="term" value="P:plant-type hypersensitive response"/>
    <property type="evidence" value="ECO:0007669"/>
    <property type="project" value="UniProtKB-ARBA"/>
</dbReference>
<dbReference type="GO" id="GO:0042742">
    <property type="term" value="P:defense response to bacterium"/>
    <property type="evidence" value="ECO:0007669"/>
    <property type="project" value="UniProtKB-ARBA"/>
</dbReference>
<dbReference type="GO" id="GO:0000166">
    <property type="term" value="F:nucleotide binding"/>
    <property type="evidence" value="ECO:0007669"/>
    <property type="project" value="UniProtKB-KW"/>
</dbReference>
<dbReference type="InterPro" id="IPR041118">
    <property type="entry name" value="Rx_N"/>
</dbReference>
<evidence type="ECO:0000256" key="2">
    <source>
        <dbReference type="ARBA" id="ARBA00022614"/>
    </source>
</evidence>
<feature type="domain" description="Disease resistance R13L4/SHOC-2-like LRR" evidence="10">
    <location>
        <begin position="645"/>
        <end position="1017"/>
    </location>
</feature>
<dbReference type="InterPro" id="IPR042197">
    <property type="entry name" value="Apaf_helical"/>
</dbReference>
<evidence type="ECO:0008006" key="13">
    <source>
        <dbReference type="Google" id="ProtNLM"/>
    </source>
</evidence>
<dbReference type="CDD" id="cd14798">
    <property type="entry name" value="RX-CC_like"/>
    <property type="match status" value="1"/>
</dbReference>
<dbReference type="InterPro" id="IPR044974">
    <property type="entry name" value="Disease_R_plants"/>
</dbReference>
<organism evidence="11 12">
    <name type="scientific">Urochloa decumbens</name>
    <dbReference type="NCBI Taxonomy" id="240449"/>
    <lineage>
        <taxon>Eukaryota</taxon>
        <taxon>Viridiplantae</taxon>
        <taxon>Streptophyta</taxon>
        <taxon>Embryophyta</taxon>
        <taxon>Tracheophyta</taxon>
        <taxon>Spermatophyta</taxon>
        <taxon>Magnoliopsida</taxon>
        <taxon>Liliopsida</taxon>
        <taxon>Poales</taxon>
        <taxon>Poaceae</taxon>
        <taxon>PACMAD clade</taxon>
        <taxon>Panicoideae</taxon>
        <taxon>Panicodae</taxon>
        <taxon>Paniceae</taxon>
        <taxon>Melinidinae</taxon>
        <taxon>Urochloa</taxon>
    </lineage>
</organism>
<dbReference type="PANTHER" id="PTHR23155:SF947">
    <property type="entry name" value="DISEASE RESISTANCE PROTEIN RPP13"/>
    <property type="match status" value="1"/>
</dbReference>
<dbReference type="GO" id="GO:0002758">
    <property type="term" value="P:innate immune response-activating signaling pathway"/>
    <property type="evidence" value="ECO:0007669"/>
    <property type="project" value="UniProtKB-ARBA"/>
</dbReference>
<evidence type="ECO:0000259" key="10">
    <source>
        <dbReference type="Pfam" id="PF23598"/>
    </source>
</evidence>
<evidence type="ECO:0000256" key="3">
    <source>
        <dbReference type="ARBA" id="ARBA00022737"/>
    </source>
</evidence>
<dbReference type="Gene3D" id="1.10.8.430">
    <property type="entry name" value="Helical domain of apoptotic protease-activating factors"/>
    <property type="match status" value="1"/>
</dbReference>
<keyword evidence="6" id="KW-0175">Coiled coil</keyword>
<evidence type="ECO:0000256" key="6">
    <source>
        <dbReference type="ARBA" id="ARBA00023054"/>
    </source>
</evidence>
<evidence type="ECO:0000256" key="4">
    <source>
        <dbReference type="ARBA" id="ARBA00022741"/>
    </source>
</evidence>
<protein>
    <recommendedName>
        <fullName evidence="13">Disease resistance protein RPM1</fullName>
    </recommendedName>
</protein>
<dbReference type="Proteomes" id="UP001497457">
    <property type="component" value="Chromosome 26rd"/>
</dbReference>
<evidence type="ECO:0000256" key="1">
    <source>
        <dbReference type="ARBA" id="ARBA00008894"/>
    </source>
</evidence>
<keyword evidence="4" id="KW-0547">Nucleotide-binding</keyword>
<dbReference type="Gene3D" id="3.40.50.300">
    <property type="entry name" value="P-loop containing nucleotide triphosphate hydrolases"/>
    <property type="match status" value="1"/>
</dbReference>
<keyword evidence="12" id="KW-1185">Reference proteome</keyword>
<evidence type="ECO:0000259" key="7">
    <source>
        <dbReference type="Pfam" id="PF00931"/>
    </source>
</evidence>
<keyword evidence="3" id="KW-0677">Repeat</keyword>
<dbReference type="Pfam" id="PF18052">
    <property type="entry name" value="Rx_N"/>
    <property type="match status" value="1"/>
</dbReference>
<gene>
    <name evidence="11" type="ORF">URODEC1_LOCUS66681</name>
</gene>
<evidence type="ECO:0000313" key="12">
    <source>
        <dbReference type="Proteomes" id="UP001497457"/>
    </source>
</evidence>
<dbReference type="Gene3D" id="1.10.10.10">
    <property type="entry name" value="Winged helix-like DNA-binding domain superfamily/Winged helix DNA-binding domain"/>
    <property type="match status" value="1"/>
</dbReference>
<dbReference type="InterPro" id="IPR002182">
    <property type="entry name" value="NB-ARC"/>
</dbReference>
<dbReference type="InterPro" id="IPR032675">
    <property type="entry name" value="LRR_dom_sf"/>
</dbReference>
<accession>A0ABC9BN92</accession>
<comment type="similarity">
    <text evidence="1">Belongs to the disease resistance NB-LRR family.</text>
</comment>
<dbReference type="InterPro" id="IPR038005">
    <property type="entry name" value="RX-like_CC"/>
</dbReference>
<feature type="domain" description="NB-ARC" evidence="7">
    <location>
        <begin position="182"/>
        <end position="253"/>
    </location>
</feature>
<dbReference type="Pfam" id="PF23559">
    <property type="entry name" value="WHD_DRP"/>
    <property type="match status" value="1"/>
</dbReference>